<dbReference type="PANTHER" id="PTHR31944:SF131">
    <property type="entry name" value="HEME-RESPONSIVE ZINC FINGER TRANSCRIPTION FACTOR HAP1"/>
    <property type="match status" value="1"/>
</dbReference>
<accession>A0ABQ0GTF6</accession>
<evidence type="ECO:0000256" key="2">
    <source>
        <dbReference type="ARBA" id="ARBA00022833"/>
    </source>
</evidence>
<keyword evidence="5" id="KW-0804">Transcription</keyword>
<dbReference type="InterPro" id="IPR051430">
    <property type="entry name" value="Fungal_TF_Env_Response"/>
</dbReference>
<keyword evidence="1" id="KW-0479">Metal-binding</keyword>
<evidence type="ECO:0000259" key="8">
    <source>
        <dbReference type="SMART" id="SM00906"/>
    </source>
</evidence>
<feature type="region of interest" description="Disordered" evidence="7">
    <location>
        <begin position="13"/>
        <end position="100"/>
    </location>
</feature>
<feature type="compositionally biased region" description="Polar residues" evidence="7">
    <location>
        <begin position="81"/>
        <end position="90"/>
    </location>
</feature>
<keyword evidence="3" id="KW-0805">Transcription regulation</keyword>
<organism evidence="9 10">
    <name type="scientific">Madurella fahalii</name>
    <dbReference type="NCBI Taxonomy" id="1157608"/>
    <lineage>
        <taxon>Eukaryota</taxon>
        <taxon>Fungi</taxon>
        <taxon>Dikarya</taxon>
        <taxon>Ascomycota</taxon>
        <taxon>Pezizomycotina</taxon>
        <taxon>Sordariomycetes</taxon>
        <taxon>Sordariomycetidae</taxon>
        <taxon>Sordariales</taxon>
        <taxon>Sordariales incertae sedis</taxon>
        <taxon>Madurella</taxon>
    </lineage>
</organism>
<dbReference type="Pfam" id="PF04082">
    <property type="entry name" value="Fungal_trans"/>
    <property type="match status" value="1"/>
</dbReference>
<dbReference type="CDD" id="cd12148">
    <property type="entry name" value="fungal_TF_MHR"/>
    <property type="match status" value="1"/>
</dbReference>
<evidence type="ECO:0000256" key="3">
    <source>
        <dbReference type="ARBA" id="ARBA00023015"/>
    </source>
</evidence>
<evidence type="ECO:0000313" key="9">
    <source>
        <dbReference type="EMBL" id="GAB1321002.1"/>
    </source>
</evidence>
<comment type="caution">
    <text evidence="9">The sequence shown here is derived from an EMBL/GenBank/DDBJ whole genome shotgun (WGS) entry which is preliminary data.</text>
</comment>
<keyword evidence="2" id="KW-0862">Zinc</keyword>
<keyword evidence="6" id="KW-0539">Nucleus</keyword>
<feature type="compositionally biased region" description="Low complexity" evidence="7">
    <location>
        <begin position="40"/>
        <end position="55"/>
    </location>
</feature>
<sequence>MYHQGLRVWKQSSLPFPRPVPSSRASCAGIASTSPSHPLSSRAGAGSTSASTRASHSWSRDVESAQNNIRQLEEQLPEVATQRSVHSPASTLDRRSIEATTSRLGGTSYTHRQTSLSSPTQAIGCSITHKTLLFGQSHWIHVVSLFQDASEMIEPHLREEWPCTPTAELPASDLADELVDCYLRTIETVYRIQHIPTFMRDYEALWRSDADTDASFLVQLKLVLAIGATTYDERFSLRSSAIRWVYEAHTWLLEPQFKPRQGMRSLQTQLLLLLARETAGAGGESVCVSAGALLRRAVSIGLHRDPACLPKKTALISEMHRRLWNTVLEIALQLSLTSGAPPLLSLDDFNTEPPGNLDDEQLAANDPVAKPDSEFTQTSIVRVLRKMFPLRLAVAKLLNSLGSASEYKETLRLDAELRASSKDLRRDLQSLRYNSSEGVPSSRFDILAVDFLMHRYLSALHIPFVGLALQEAAYAFSRNVVTETSLKIWCAAYPSSSIVAFHRGGRGRSSSGRDDLARLALCGSGLYRTVATQAALLLAVEPRTQIQEEESFGPMPLRPDLLSVLNDAKVWCVRCIEAGETNIKGLLFMSVVAAQIEGLMQGLRGDELAKLMVSVSRRGEDRPQQVALDLPPEVVEDWDFMMSDARFSSDNTDLVGWLLNNDIPQPEF</sequence>
<dbReference type="RefSeq" id="XP_070922732.1">
    <property type="nucleotide sequence ID" value="XM_071066631.1"/>
</dbReference>
<gene>
    <name evidence="9" type="ORF">MFIFM68171_11212</name>
</gene>
<dbReference type="InterPro" id="IPR007219">
    <property type="entry name" value="XnlR_reg_dom"/>
</dbReference>
<keyword evidence="10" id="KW-1185">Reference proteome</keyword>
<protein>
    <submittedName>
        <fullName evidence="9">Transcription factor domain-containing protein</fullName>
    </submittedName>
</protein>
<reference evidence="9 10" key="1">
    <citation type="submission" date="2024-09" db="EMBL/GenBank/DDBJ databases">
        <title>Itraconazole resistance in Madurella fahalii resulting from another homologue of gene encoding cytochrome P450 14-alpha sterol demethylase (CYP51).</title>
        <authorList>
            <person name="Yoshioka I."/>
            <person name="Fahal A.H."/>
            <person name="Kaneko S."/>
            <person name="Yaguchi T."/>
        </authorList>
    </citation>
    <scope>NUCLEOTIDE SEQUENCE [LARGE SCALE GENOMIC DNA]</scope>
    <source>
        <strain evidence="9 10">IFM 68171</strain>
    </source>
</reference>
<keyword evidence="4" id="KW-0238">DNA-binding</keyword>
<dbReference type="Proteomes" id="UP001628179">
    <property type="component" value="Unassembled WGS sequence"/>
</dbReference>
<evidence type="ECO:0000256" key="5">
    <source>
        <dbReference type="ARBA" id="ARBA00023163"/>
    </source>
</evidence>
<feature type="domain" description="Xylanolytic transcriptional activator regulatory" evidence="8">
    <location>
        <begin position="286"/>
        <end position="360"/>
    </location>
</feature>
<evidence type="ECO:0000256" key="4">
    <source>
        <dbReference type="ARBA" id="ARBA00023125"/>
    </source>
</evidence>
<dbReference type="PANTHER" id="PTHR31944">
    <property type="entry name" value="HEME-RESPONSIVE ZINC FINGER TRANSCRIPTION FACTOR HAP1"/>
    <property type="match status" value="1"/>
</dbReference>
<name>A0ABQ0GTF6_9PEZI</name>
<dbReference type="SMART" id="SM00906">
    <property type="entry name" value="Fungal_trans"/>
    <property type="match status" value="1"/>
</dbReference>
<evidence type="ECO:0000256" key="7">
    <source>
        <dbReference type="SAM" id="MobiDB-lite"/>
    </source>
</evidence>
<dbReference type="GeneID" id="98181954"/>
<evidence type="ECO:0000256" key="1">
    <source>
        <dbReference type="ARBA" id="ARBA00022723"/>
    </source>
</evidence>
<evidence type="ECO:0000256" key="6">
    <source>
        <dbReference type="ARBA" id="ARBA00023242"/>
    </source>
</evidence>
<dbReference type="EMBL" id="BAAFSV010000006">
    <property type="protein sequence ID" value="GAB1321002.1"/>
    <property type="molecule type" value="Genomic_DNA"/>
</dbReference>
<proteinExistence type="predicted"/>
<evidence type="ECO:0000313" key="10">
    <source>
        <dbReference type="Proteomes" id="UP001628179"/>
    </source>
</evidence>